<organism evidence="1">
    <name type="scientific">viral metagenome</name>
    <dbReference type="NCBI Taxonomy" id="1070528"/>
    <lineage>
        <taxon>unclassified sequences</taxon>
        <taxon>metagenomes</taxon>
        <taxon>organismal metagenomes</taxon>
    </lineage>
</organism>
<proteinExistence type="predicted"/>
<dbReference type="AlphaFoldDB" id="A0A6M3XGU1"/>
<reference evidence="1" key="1">
    <citation type="submission" date="2020-03" db="EMBL/GenBank/DDBJ databases">
        <title>The deep terrestrial virosphere.</title>
        <authorList>
            <person name="Holmfeldt K."/>
            <person name="Nilsson E."/>
            <person name="Simone D."/>
            <person name="Lopez-Fernandez M."/>
            <person name="Wu X."/>
            <person name="de Brujin I."/>
            <person name="Lundin D."/>
            <person name="Andersson A."/>
            <person name="Bertilsson S."/>
            <person name="Dopson M."/>
        </authorList>
    </citation>
    <scope>NUCLEOTIDE SEQUENCE</scope>
    <source>
        <strain evidence="1">TM448B00886</strain>
    </source>
</reference>
<evidence type="ECO:0000313" key="1">
    <source>
        <dbReference type="EMBL" id="QJH96999.1"/>
    </source>
</evidence>
<dbReference type="EMBL" id="MT144669">
    <property type="protein sequence ID" value="QJH96999.1"/>
    <property type="molecule type" value="Genomic_DNA"/>
</dbReference>
<gene>
    <name evidence="1" type="ORF">TM448B00886_0009</name>
</gene>
<accession>A0A6M3XGU1</accession>
<name>A0A6M3XGU1_9ZZZZ</name>
<protein>
    <submittedName>
        <fullName evidence="1">Putative capsid protein</fullName>
    </submittedName>
</protein>
<dbReference type="InterPro" id="IPR049718">
    <property type="entry name" value="AKO59007-like"/>
</dbReference>
<sequence length="326" mass="35890">MPITETLDRARNIYVSTLRAKRKTIIDNIHSNNPLLNEMLQRGRIVEEDGGSCIEEPIEFGINPNTAWIGDYGTLGTAAPEFLVNSKTEWKVVGGLVVVSDIQLLKNQGKHQLIKLIDAKKLNLQNTLKGVLSAGIFSNGTGSGGLQLTGLQAAVADDPTTGIYAGIDRASYSWWRNQQVSGGVFSTDGLANLRTQTLTAADDGGKDRANLYVAGQTPFEEYLKLGDPRQRIPLLPVAATKRLIDMGFDVAEYMRTPVIWDTDCANSRWYGLNLNYMKLTVCRGGNFAMTPSVRAFNSPQAAYIVFFMANLVLTQPRRQFVMHTIS</sequence>
<dbReference type="NCBIfam" id="NF033394">
    <property type="entry name" value="capsid_maj_Podo"/>
    <property type="match status" value="1"/>
</dbReference>